<dbReference type="Proteomes" id="UP000242752">
    <property type="component" value="Unassembled WGS sequence"/>
</dbReference>
<dbReference type="Pfam" id="PF23864">
    <property type="entry name" value="DUF7222"/>
    <property type="match status" value="1"/>
</dbReference>
<dbReference type="RefSeq" id="WP_103357775.1">
    <property type="nucleotide sequence ID" value="NZ_PPRF01000021.1"/>
</dbReference>
<dbReference type="AlphaFoldDB" id="A0A2K3YTD3"/>
<protein>
    <recommendedName>
        <fullName evidence="1">DUF7222 domain-containing protein</fullName>
    </recommendedName>
</protein>
<accession>A0A2K3YTD3</accession>
<proteinExistence type="predicted"/>
<gene>
    <name evidence="2" type="ORF">CD122_04315</name>
</gene>
<organism evidence="2 3">
    <name type="scientific">Staphylococcus rostri</name>
    <dbReference type="NCBI Taxonomy" id="522262"/>
    <lineage>
        <taxon>Bacteria</taxon>
        <taxon>Bacillati</taxon>
        <taxon>Bacillota</taxon>
        <taxon>Bacilli</taxon>
        <taxon>Bacillales</taxon>
        <taxon>Staphylococcaceae</taxon>
        <taxon>Staphylococcus</taxon>
    </lineage>
</organism>
<dbReference type="InterPro" id="IPR055646">
    <property type="entry name" value="DUF7222"/>
</dbReference>
<comment type="caution">
    <text evidence="2">The sequence shown here is derived from an EMBL/GenBank/DDBJ whole genome shotgun (WGS) entry which is preliminary data.</text>
</comment>
<name>A0A2K3YTD3_9STAP</name>
<evidence type="ECO:0000313" key="2">
    <source>
        <dbReference type="EMBL" id="PNZ28574.1"/>
    </source>
</evidence>
<dbReference type="EMBL" id="PPRF01000021">
    <property type="protein sequence ID" value="PNZ28574.1"/>
    <property type="molecule type" value="Genomic_DNA"/>
</dbReference>
<sequence length="286" mass="33090">MPNNYEVLVDIVKELGNENSTIKEIAEYGIDGVSPTGLVSYKEREEFFNKNYHIINDIVVEFLEELGYNIEEMESLEALKALKETTELNLMDKEDYYSLMFDKAQDEAIDADPQYFFSLPDDEQHDFIIDDYMEYVEFEYTCQDKGNIVALAVELACQQAMENDYVIIEEMPDIDTIVDEIMAIDDNIIKADCNRPCIHKVKEGHAYDKSIPYGSIAVKGLYISGVTLYRKRPLFYIDKVLTPKDEIVNYYVLGYENSTLEVEKTTYDKEGNEQENIIYIKDGKLC</sequence>
<reference evidence="2 3" key="1">
    <citation type="submission" date="2017-08" db="EMBL/GenBank/DDBJ databases">
        <title>Draft genome sequences of 64 type strains of genus Staph aureus.</title>
        <authorList>
            <person name="Cole K."/>
            <person name="Golubchik T."/>
            <person name="Russell J."/>
            <person name="Foster D."/>
            <person name="Llewelyn M."/>
            <person name="Wilson D."/>
            <person name="Crook D."/>
            <person name="Paul J."/>
        </authorList>
    </citation>
    <scope>NUCLEOTIDE SEQUENCE [LARGE SCALE GENOMIC DNA]</scope>
    <source>
        <strain evidence="2 3">DSM 21968</strain>
    </source>
</reference>
<feature type="domain" description="DUF7222" evidence="1">
    <location>
        <begin position="11"/>
        <end position="133"/>
    </location>
</feature>
<keyword evidence="3" id="KW-1185">Reference proteome</keyword>
<evidence type="ECO:0000259" key="1">
    <source>
        <dbReference type="Pfam" id="PF23864"/>
    </source>
</evidence>
<evidence type="ECO:0000313" key="3">
    <source>
        <dbReference type="Proteomes" id="UP000242752"/>
    </source>
</evidence>